<feature type="region of interest" description="Disordered" evidence="1">
    <location>
        <begin position="1"/>
        <end position="24"/>
    </location>
</feature>
<feature type="signal peptide" evidence="2">
    <location>
        <begin position="1"/>
        <end position="50"/>
    </location>
</feature>
<evidence type="ECO:0000313" key="4">
    <source>
        <dbReference type="EMBL" id="NOU95070.1"/>
    </source>
</evidence>
<protein>
    <recommendedName>
        <fullName evidence="3">SLH domain-containing protein</fullName>
    </recommendedName>
</protein>
<gene>
    <name evidence="4" type="ORF">GC093_17835</name>
</gene>
<dbReference type="Proteomes" id="UP000641588">
    <property type="component" value="Unassembled WGS sequence"/>
</dbReference>
<sequence length="1157" mass="124225">MRESSYNLSKQNSQQPKDIRGGEKKVMKKSLSTILSLAMAFSMFSSVALAADADAAKTSADFSDLKDLDAATKAKFDALISAGVFDGVKEGTFGLKDEMNRAQFAKVAALIFGLKVDTSLKTSSFSDVKADDPANGYALAYIEAVKAAGITDGYAPGQYNPAGKVTKEQLATFLIRGLGKDADAKATPGVNDATVTDWAKGYVALALNLKVLSNGADGKFGGNVNATRDILVLGAYEAKAQYKGPAFNGKYAISQFKATDANVLTLTLNGALTEDAAKNLKVEIKKDGSVITSGFTTKWDDKKTVATLTFDSKFQESKYEATISGLSNIDETNKTASTTTSVEKITKIDFLTASDTIPLKVNKGGTKLLGKVRIEFKATNQYGAKSKLSASNFDIRVNGGTFSNVAGEQAIQLSQDLDTERNDRISISVMHTDSGTQVNKIFAVGDEALVSKVELGDLVNAAGTKIDKIEAKSSNNYLDVKAYDQYGFRVEEKDALNDDVSVNFSDNDLEEGSGTGERPNDPFVDDVVLDDAADLQIRSTNNEEKDITVTVYARGGNSASKTIKVSASKIPATVEFGSYNYTLAEGDRLTGDQDVDKKFYIPLIVKDSKGDLLDPDDIVDAYSNGDKDSKFNIRTSSGITLGKDKTSEIVKTGAYKGYLAVTSVDRKGSQYVTVSLEDYRTVTQTLNISVSEARKADSIKFSTVPKKYILGGTDTEVKYKIYDQNGTELKYVNDPEATYKVRLDYTGTGIKNPGLTGAAVEEVYLASKENAATSYDTASIANPYKNQYGKRETVLSAVYGAKSSATFDLLPPDDQKVITDDHLYVNSWDNFYDKSFKFYSTANATEGTWTLKATLIKTPTTGRDAGKEVDLDSISTTIEKIDPNKSENKLTYEVYLDKSVNNNTILAADDYYDVVNKAGGDTVKGATYVYDNFKKVTKEVKLRAKKSSGEEVAIASGLYNGSNANTIVSVTSNNPLVVNVPTTGKNFVAGLDAGTAKVNVVFRNAKGDQESKSIDVTTKNEAPVVASIVLRKTDKAVAASDINGGFLWGKKLAEKITVKDQFGDEIVSEFNPTNEPNEEGNVPDQFLTQNGGVGQDTNKLLNLSFYISDVVGTQDAANAVSIDPNGKISYTGTTITGFTVNVMASSGATASFGVTVK</sequence>
<comment type="caution">
    <text evidence="4">The sequence shown here is derived from an EMBL/GenBank/DDBJ whole genome shotgun (WGS) entry which is preliminary data.</text>
</comment>
<dbReference type="RefSeq" id="WP_171653280.1">
    <property type="nucleotide sequence ID" value="NZ_WHOD01000067.1"/>
</dbReference>
<dbReference type="PROSITE" id="PS51272">
    <property type="entry name" value="SLH"/>
    <property type="match status" value="2"/>
</dbReference>
<feature type="domain" description="SLH" evidence="3">
    <location>
        <begin position="125"/>
        <end position="188"/>
    </location>
</feature>
<feature type="compositionally biased region" description="Polar residues" evidence="1">
    <location>
        <begin position="1"/>
        <end position="16"/>
    </location>
</feature>
<organism evidence="4 5">
    <name type="scientific">Paenibacillus foliorum</name>
    <dbReference type="NCBI Taxonomy" id="2654974"/>
    <lineage>
        <taxon>Bacteria</taxon>
        <taxon>Bacillati</taxon>
        <taxon>Bacillota</taxon>
        <taxon>Bacilli</taxon>
        <taxon>Bacillales</taxon>
        <taxon>Paenibacillaceae</taxon>
        <taxon>Paenibacillus</taxon>
    </lineage>
</organism>
<feature type="chain" id="PRO_5037608288" description="SLH domain-containing protein" evidence="2">
    <location>
        <begin position="51"/>
        <end position="1157"/>
    </location>
</feature>
<dbReference type="EMBL" id="WHOD01000067">
    <property type="protein sequence ID" value="NOU95070.1"/>
    <property type="molecule type" value="Genomic_DNA"/>
</dbReference>
<evidence type="ECO:0000256" key="2">
    <source>
        <dbReference type="SAM" id="SignalP"/>
    </source>
</evidence>
<feature type="domain" description="SLH" evidence="3">
    <location>
        <begin position="58"/>
        <end position="122"/>
    </location>
</feature>
<evidence type="ECO:0000313" key="5">
    <source>
        <dbReference type="Proteomes" id="UP000641588"/>
    </source>
</evidence>
<dbReference type="Pfam" id="PF00395">
    <property type="entry name" value="SLH"/>
    <property type="match status" value="1"/>
</dbReference>
<evidence type="ECO:0000256" key="1">
    <source>
        <dbReference type="SAM" id="MobiDB-lite"/>
    </source>
</evidence>
<keyword evidence="5" id="KW-1185">Reference proteome</keyword>
<accession>A0A972GY74</accession>
<reference evidence="4" key="1">
    <citation type="submission" date="2019-10" db="EMBL/GenBank/DDBJ databases">
        <title>Description of Paenibacillus glebae sp. nov.</title>
        <authorList>
            <person name="Carlier A."/>
            <person name="Qi S."/>
        </authorList>
    </citation>
    <scope>NUCLEOTIDE SEQUENCE</scope>
    <source>
        <strain evidence="4">LMG 31456</strain>
    </source>
</reference>
<name>A0A972GY74_9BACL</name>
<keyword evidence="2" id="KW-0732">Signal</keyword>
<evidence type="ECO:0000259" key="3">
    <source>
        <dbReference type="PROSITE" id="PS51272"/>
    </source>
</evidence>
<dbReference type="AlphaFoldDB" id="A0A972GY74"/>
<feature type="region of interest" description="Disordered" evidence="1">
    <location>
        <begin position="502"/>
        <end position="523"/>
    </location>
</feature>
<proteinExistence type="predicted"/>
<dbReference type="InterPro" id="IPR001119">
    <property type="entry name" value="SLH_dom"/>
</dbReference>